<dbReference type="Proteomes" id="UP000297853">
    <property type="component" value="Unassembled WGS sequence"/>
</dbReference>
<keyword evidence="1" id="KW-0812">Transmembrane</keyword>
<reference evidence="2 3" key="1">
    <citation type="submission" date="2019-03" db="EMBL/GenBank/DDBJ databases">
        <title>Genomics of glacier-inhabiting Cryobacterium strains.</title>
        <authorList>
            <person name="Liu Q."/>
            <person name="Xin Y.-H."/>
        </authorList>
    </citation>
    <scope>NUCLEOTIDE SEQUENCE [LARGE SCALE GENOMIC DNA]</scope>
    <source>
        <strain evidence="2 3">TMT1-23-1</strain>
    </source>
</reference>
<feature type="transmembrane region" description="Helical" evidence="1">
    <location>
        <begin position="79"/>
        <end position="98"/>
    </location>
</feature>
<protein>
    <recommendedName>
        <fullName evidence="4">Membrane protein involved in the export of O-antigen and teichoic acid</fullName>
    </recommendedName>
</protein>
<sequence>MNTIIGYSISMVLLAVVSLAVIPSMVAASGAAAWGMIAAGQSIGGVGAVIVAYGWGLSGPASVARADANMRLTAYAESVVCKLLIIFPVGLLVFSVAWGVGRDYAIFAGVGALSTATVGLTANWLFVGLMQPYRLLVFETVPRILGTGIGIFFMAHGSSALVGVLWQLIGMVTAFVVSTIWILRPWRLRRLRSLPRRRVGVVLSSQRLGLTSTVLSSIYTSTPIVIVSLIAPGAQPVYAVVEKVQRQVIVGLGPFVTILQGWVPKARQQELVRRVRTGLLAAVVFAVALAGLMLAVAPELVGWLGGGQIKPSFITLILMAFITGVSLIEAVVSKACLAALRRLDVVTRATAIGTLVGLPCVAIGAVLWGAEGALCGIFAGLSLRLLLELIGMRRAIAQRSVSALDVTMDPEIGVNGS</sequence>
<gene>
    <name evidence="2" type="ORF">E3T28_08950</name>
</gene>
<evidence type="ECO:0000256" key="1">
    <source>
        <dbReference type="SAM" id="Phobius"/>
    </source>
</evidence>
<dbReference type="EMBL" id="SOGQ01000045">
    <property type="protein sequence ID" value="TFC99659.1"/>
    <property type="molecule type" value="Genomic_DNA"/>
</dbReference>
<feature type="transmembrane region" description="Helical" evidence="1">
    <location>
        <begin position="164"/>
        <end position="186"/>
    </location>
</feature>
<evidence type="ECO:0000313" key="2">
    <source>
        <dbReference type="EMBL" id="TFC99659.1"/>
    </source>
</evidence>
<feature type="transmembrane region" description="Helical" evidence="1">
    <location>
        <begin position="104"/>
        <end position="129"/>
    </location>
</feature>
<name>A0ABY2J4A3_9MICO</name>
<keyword evidence="3" id="KW-1185">Reference proteome</keyword>
<keyword evidence="1" id="KW-1133">Transmembrane helix</keyword>
<feature type="transmembrane region" description="Helical" evidence="1">
    <location>
        <begin position="345"/>
        <end position="367"/>
    </location>
</feature>
<feature type="transmembrane region" description="Helical" evidence="1">
    <location>
        <begin position="38"/>
        <end position="58"/>
    </location>
</feature>
<comment type="caution">
    <text evidence="2">The sequence shown here is derived from an EMBL/GenBank/DDBJ whole genome shotgun (WGS) entry which is preliminary data.</text>
</comment>
<feature type="transmembrane region" description="Helical" evidence="1">
    <location>
        <begin position="275"/>
        <end position="297"/>
    </location>
</feature>
<organism evidence="2 3">
    <name type="scientific">Cryobacterium sinapicolor</name>
    <dbReference type="NCBI Taxonomy" id="1259236"/>
    <lineage>
        <taxon>Bacteria</taxon>
        <taxon>Bacillati</taxon>
        <taxon>Actinomycetota</taxon>
        <taxon>Actinomycetes</taxon>
        <taxon>Micrococcales</taxon>
        <taxon>Microbacteriaceae</taxon>
        <taxon>Cryobacterium</taxon>
    </lineage>
</organism>
<dbReference type="RefSeq" id="WP_134429901.1">
    <property type="nucleotide sequence ID" value="NZ_SOGQ01000045.1"/>
</dbReference>
<feature type="transmembrane region" description="Helical" evidence="1">
    <location>
        <begin position="141"/>
        <end position="158"/>
    </location>
</feature>
<feature type="transmembrane region" description="Helical" evidence="1">
    <location>
        <begin position="312"/>
        <end position="333"/>
    </location>
</feature>
<keyword evidence="1" id="KW-0472">Membrane</keyword>
<feature type="transmembrane region" description="Helical" evidence="1">
    <location>
        <begin position="373"/>
        <end position="390"/>
    </location>
</feature>
<evidence type="ECO:0000313" key="3">
    <source>
        <dbReference type="Proteomes" id="UP000297853"/>
    </source>
</evidence>
<evidence type="ECO:0008006" key="4">
    <source>
        <dbReference type="Google" id="ProtNLM"/>
    </source>
</evidence>
<proteinExistence type="predicted"/>
<accession>A0ABY2J4A3</accession>